<protein>
    <submittedName>
        <fullName evidence="1">Uncharacterized protein</fullName>
    </submittedName>
</protein>
<evidence type="ECO:0000313" key="2">
    <source>
        <dbReference type="Proteomes" id="UP000289738"/>
    </source>
</evidence>
<keyword evidence="2" id="KW-1185">Reference proteome</keyword>
<dbReference type="AlphaFoldDB" id="A0A444YZ13"/>
<evidence type="ECO:0000313" key="1">
    <source>
        <dbReference type="EMBL" id="RYR07179.1"/>
    </source>
</evidence>
<proteinExistence type="predicted"/>
<sequence length="241" mass="26415">MLEVLLLDSVLHPAGTAVQLAQLLSSYLPHLSNISCHVYCVGPTSKDHITPDSPQLPIFPCFFLNSLERPHLQLPSLSAELPLHPDKIPSHGLLYHTESKLDECLHIPQTEGIFSIVTSWVFSSFSSTSFFLCAIITSSDSVGLAPVFTIEAKDRLFLIFCASTTLLGLNTQTSADLFSSPMASSVIIHSSTLGITADVPENFFPSPDFRAFFPILWRASPSCLIRSLSRGSWEREAPLLT</sequence>
<comment type="caution">
    <text evidence="1">The sequence shown here is derived from an EMBL/GenBank/DDBJ whole genome shotgun (WGS) entry which is preliminary data.</text>
</comment>
<reference evidence="1 2" key="1">
    <citation type="submission" date="2019-01" db="EMBL/GenBank/DDBJ databases">
        <title>Sequencing of cultivated peanut Arachis hypogaea provides insights into genome evolution and oil improvement.</title>
        <authorList>
            <person name="Chen X."/>
        </authorList>
    </citation>
    <scope>NUCLEOTIDE SEQUENCE [LARGE SCALE GENOMIC DNA]</scope>
    <source>
        <strain evidence="2">cv. Fuhuasheng</strain>
        <tissue evidence="1">Leaves</tissue>
    </source>
</reference>
<dbReference type="Proteomes" id="UP000289738">
    <property type="component" value="Chromosome B05"/>
</dbReference>
<name>A0A444YZ13_ARAHY</name>
<accession>A0A444YZ13</accession>
<gene>
    <name evidence="1" type="ORF">Ahy_B05g074496</name>
</gene>
<dbReference type="EMBL" id="SDMP01000015">
    <property type="protein sequence ID" value="RYR07179.1"/>
    <property type="molecule type" value="Genomic_DNA"/>
</dbReference>
<organism evidence="1 2">
    <name type="scientific">Arachis hypogaea</name>
    <name type="common">Peanut</name>
    <dbReference type="NCBI Taxonomy" id="3818"/>
    <lineage>
        <taxon>Eukaryota</taxon>
        <taxon>Viridiplantae</taxon>
        <taxon>Streptophyta</taxon>
        <taxon>Embryophyta</taxon>
        <taxon>Tracheophyta</taxon>
        <taxon>Spermatophyta</taxon>
        <taxon>Magnoliopsida</taxon>
        <taxon>eudicotyledons</taxon>
        <taxon>Gunneridae</taxon>
        <taxon>Pentapetalae</taxon>
        <taxon>rosids</taxon>
        <taxon>fabids</taxon>
        <taxon>Fabales</taxon>
        <taxon>Fabaceae</taxon>
        <taxon>Papilionoideae</taxon>
        <taxon>50 kb inversion clade</taxon>
        <taxon>dalbergioids sensu lato</taxon>
        <taxon>Dalbergieae</taxon>
        <taxon>Pterocarpus clade</taxon>
        <taxon>Arachis</taxon>
    </lineage>
</organism>